<dbReference type="Proteomes" id="UP000654370">
    <property type="component" value="Unassembled WGS sequence"/>
</dbReference>
<reference evidence="1" key="1">
    <citation type="submission" date="2020-12" db="EMBL/GenBank/DDBJ databases">
        <title>Metabolic potential, ecology and presence of endohyphal bacteria is reflected in genomic diversity of Mucoromycotina.</title>
        <authorList>
            <person name="Muszewska A."/>
            <person name="Okrasinska A."/>
            <person name="Steczkiewicz K."/>
            <person name="Drgas O."/>
            <person name="Orlowska M."/>
            <person name="Perlinska-Lenart U."/>
            <person name="Aleksandrzak-Piekarczyk T."/>
            <person name="Szatraj K."/>
            <person name="Zielenkiewicz U."/>
            <person name="Pilsyk S."/>
            <person name="Malc E."/>
            <person name="Mieczkowski P."/>
            <person name="Kruszewska J.S."/>
            <person name="Biernat P."/>
            <person name="Pawlowska J."/>
        </authorList>
    </citation>
    <scope>NUCLEOTIDE SEQUENCE</scope>
    <source>
        <strain evidence="1">WA0000067209</strain>
    </source>
</reference>
<dbReference type="EMBL" id="JAEPQZ010000004">
    <property type="protein sequence ID" value="KAG2182193.1"/>
    <property type="molecule type" value="Genomic_DNA"/>
</dbReference>
<comment type="caution">
    <text evidence="1">The sequence shown here is derived from an EMBL/GenBank/DDBJ whole genome shotgun (WGS) entry which is preliminary data.</text>
</comment>
<proteinExistence type="predicted"/>
<organism evidence="1 2">
    <name type="scientific">Mortierella isabellina</name>
    <name type="common">Filamentous fungus</name>
    <name type="synonym">Umbelopsis isabellina</name>
    <dbReference type="NCBI Taxonomy" id="91625"/>
    <lineage>
        <taxon>Eukaryota</taxon>
        <taxon>Fungi</taxon>
        <taxon>Fungi incertae sedis</taxon>
        <taxon>Mucoromycota</taxon>
        <taxon>Mucoromycotina</taxon>
        <taxon>Umbelopsidomycetes</taxon>
        <taxon>Umbelopsidales</taxon>
        <taxon>Umbelopsidaceae</taxon>
        <taxon>Umbelopsis</taxon>
    </lineage>
</organism>
<evidence type="ECO:0000313" key="2">
    <source>
        <dbReference type="Proteomes" id="UP000654370"/>
    </source>
</evidence>
<gene>
    <name evidence="1" type="ORF">INT43_007120</name>
</gene>
<dbReference type="AlphaFoldDB" id="A0A8H7PXR0"/>
<accession>A0A8H7PXR0</accession>
<protein>
    <submittedName>
        <fullName evidence="1">Uncharacterized protein</fullName>
    </submittedName>
</protein>
<evidence type="ECO:0000313" key="1">
    <source>
        <dbReference type="EMBL" id="KAG2182193.1"/>
    </source>
</evidence>
<sequence length="70" mass="7987">MRKVQWVMAAGGTWVPLDTRTSRQLEAWWSTHTGGYLRIPAFGASPVYVDTSQLSVHYGGNRYVIARRLY</sequence>
<keyword evidence="2" id="KW-1185">Reference proteome</keyword>
<dbReference type="OrthoDB" id="2202855at2759"/>
<name>A0A8H7PXR0_MORIS</name>